<gene>
    <name evidence="8" type="ORF">IM811_004268</name>
</gene>
<feature type="transmembrane region" description="Helical" evidence="6">
    <location>
        <begin position="77"/>
        <end position="99"/>
    </location>
</feature>
<organism evidence="8 9">
    <name type="scientific">Bionectria ochroleuca</name>
    <name type="common">Gliocladium roseum</name>
    <dbReference type="NCBI Taxonomy" id="29856"/>
    <lineage>
        <taxon>Eukaryota</taxon>
        <taxon>Fungi</taxon>
        <taxon>Dikarya</taxon>
        <taxon>Ascomycota</taxon>
        <taxon>Pezizomycotina</taxon>
        <taxon>Sordariomycetes</taxon>
        <taxon>Hypocreomycetidae</taxon>
        <taxon>Hypocreales</taxon>
        <taxon>Bionectriaceae</taxon>
        <taxon>Clonostachys</taxon>
    </lineage>
</organism>
<evidence type="ECO:0000256" key="6">
    <source>
        <dbReference type="SAM" id="Phobius"/>
    </source>
</evidence>
<dbReference type="GO" id="GO:0016020">
    <property type="term" value="C:membrane"/>
    <property type="evidence" value="ECO:0007669"/>
    <property type="project" value="UniProtKB-SubCell"/>
</dbReference>
<reference evidence="8" key="1">
    <citation type="submission" date="2020-10" db="EMBL/GenBank/DDBJ databases">
        <title>High-Quality Genome Resource of Clonostachys rosea strain S41 by Oxford Nanopore Long-Read Sequencing.</title>
        <authorList>
            <person name="Wang H."/>
        </authorList>
    </citation>
    <scope>NUCLEOTIDE SEQUENCE</scope>
    <source>
        <strain evidence="8">S41</strain>
    </source>
</reference>
<feature type="transmembrane region" description="Helical" evidence="6">
    <location>
        <begin position="42"/>
        <end position="65"/>
    </location>
</feature>
<dbReference type="InterPro" id="IPR052337">
    <property type="entry name" value="SAT4-like"/>
</dbReference>
<dbReference type="PANTHER" id="PTHR33048">
    <property type="entry name" value="PTH11-LIKE INTEGRAL MEMBRANE PROTEIN (AFU_ORTHOLOGUE AFUA_5G11245)"/>
    <property type="match status" value="1"/>
</dbReference>
<comment type="caution">
    <text evidence="8">The sequence shown here is derived from an EMBL/GenBank/DDBJ whole genome shotgun (WGS) entry which is preliminary data.</text>
</comment>
<comment type="similarity">
    <text evidence="5">Belongs to the SAT4 family.</text>
</comment>
<proteinExistence type="inferred from homology"/>
<dbReference type="Pfam" id="PF20684">
    <property type="entry name" value="Fung_rhodopsin"/>
    <property type="match status" value="1"/>
</dbReference>
<feature type="transmembrane region" description="Helical" evidence="6">
    <location>
        <begin position="249"/>
        <end position="265"/>
    </location>
</feature>
<dbReference type="EMBL" id="JADCTT010000012">
    <property type="protein sequence ID" value="KAF9745967.1"/>
    <property type="molecule type" value="Genomic_DNA"/>
</dbReference>
<evidence type="ECO:0000256" key="5">
    <source>
        <dbReference type="ARBA" id="ARBA00038359"/>
    </source>
</evidence>
<feature type="transmembrane region" description="Helical" evidence="6">
    <location>
        <begin position="285"/>
        <end position="308"/>
    </location>
</feature>
<comment type="subcellular location">
    <subcellularLocation>
        <location evidence="1">Membrane</location>
        <topology evidence="1">Multi-pass membrane protein</topology>
    </subcellularLocation>
</comment>
<dbReference type="Proteomes" id="UP000616885">
    <property type="component" value="Unassembled WGS sequence"/>
</dbReference>
<feature type="transmembrane region" description="Helical" evidence="6">
    <location>
        <begin position="164"/>
        <end position="189"/>
    </location>
</feature>
<evidence type="ECO:0000256" key="4">
    <source>
        <dbReference type="ARBA" id="ARBA00023136"/>
    </source>
</evidence>
<evidence type="ECO:0000256" key="1">
    <source>
        <dbReference type="ARBA" id="ARBA00004141"/>
    </source>
</evidence>
<feature type="transmembrane region" description="Helical" evidence="6">
    <location>
        <begin position="119"/>
        <end position="144"/>
    </location>
</feature>
<evidence type="ECO:0000313" key="9">
    <source>
        <dbReference type="Proteomes" id="UP000616885"/>
    </source>
</evidence>
<evidence type="ECO:0000256" key="3">
    <source>
        <dbReference type="ARBA" id="ARBA00022989"/>
    </source>
</evidence>
<keyword evidence="2 6" id="KW-0812">Transmembrane</keyword>
<keyword evidence="3 6" id="KW-1133">Transmembrane helix</keyword>
<evidence type="ECO:0000256" key="2">
    <source>
        <dbReference type="ARBA" id="ARBA00022692"/>
    </source>
</evidence>
<dbReference type="AlphaFoldDB" id="A0A8H7K9Q4"/>
<dbReference type="PANTHER" id="PTHR33048:SF47">
    <property type="entry name" value="INTEGRAL MEMBRANE PROTEIN-RELATED"/>
    <property type="match status" value="1"/>
</dbReference>
<dbReference type="InterPro" id="IPR049326">
    <property type="entry name" value="Rhodopsin_dom_fungi"/>
</dbReference>
<name>A0A8H7K9Q4_BIOOC</name>
<accession>A0A8H7K9Q4</accession>
<feature type="domain" description="Rhodopsin" evidence="7">
    <location>
        <begin position="60"/>
        <end position="308"/>
    </location>
</feature>
<evidence type="ECO:0000259" key="7">
    <source>
        <dbReference type="Pfam" id="PF20684"/>
    </source>
</evidence>
<evidence type="ECO:0000313" key="8">
    <source>
        <dbReference type="EMBL" id="KAF9745967.1"/>
    </source>
</evidence>
<keyword evidence="4 6" id="KW-0472">Membrane</keyword>
<feature type="transmembrane region" description="Helical" evidence="6">
    <location>
        <begin position="216"/>
        <end position="237"/>
    </location>
</feature>
<protein>
    <recommendedName>
        <fullName evidence="7">Rhodopsin domain-containing protein</fullName>
    </recommendedName>
</protein>
<sequence>MANSSFESWTYEEQEEYLYQPAMEAPEGLVSNLDDPPQETSLGFSVTVACSVIAGLALLLRIYSYAFFRRRLALQDLLALFAMTTFGVMLWPGYFMTYIGALFVHQWDIDRWTLADALYMGHIAATMYILTMFFAQSAILLELIRIFIPGNVHIFVPGHTHSKFFWVCRGTQFVVAIYWISVLIFQQFWCRPLSRAWSPWASGSCIDRKVVDKLSAYINIFIDLIIYILPQTIIWRLNSSILIKTTQSLAFSFALISLALAIARTHNLHSFVYDGDTNYSLSSAYLWALGECLSVILVYCAPSVYHIITDPKMPPGFNRPETDTEAVLRNQHRPATEIDGREPAQIILGLLTYRMKTDTKGWKIPSSLSYLRPGDQEMY</sequence>